<proteinExistence type="predicted"/>
<comment type="caution">
    <text evidence="2">The sequence shown here is derived from an EMBL/GenBank/DDBJ whole genome shotgun (WGS) entry which is preliminary data.</text>
</comment>
<dbReference type="RefSeq" id="WP_343816442.1">
    <property type="nucleotide sequence ID" value="NZ_BAAADS010000026.1"/>
</dbReference>
<gene>
    <name evidence="2" type="ORF">GCM10009001_36000</name>
</gene>
<sequence>MAQDQAVKERRGHPENKNPRMTRKARLKQSYLETSKKSFDVKKEDFDNDLIISKLKKYMR</sequence>
<reference evidence="2 3" key="1">
    <citation type="journal article" date="2019" name="Int. J. Syst. Evol. Microbiol.">
        <title>The Global Catalogue of Microorganisms (GCM) 10K type strain sequencing project: providing services to taxonomists for standard genome sequencing and annotation.</title>
        <authorList>
            <consortium name="The Broad Institute Genomics Platform"/>
            <consortium name="The Broad Institute Genome Sequencing Center for Infectious Disease"/>
            <person name="Wu L."/>
            <person name="Ma J."/>
        </authorList>
    </citation>
    <scope>NUCLEOTIDE SEQUENCE [LARGE SCALE GENOMIC DNA]</scope>
    <source>
        <strain evidence="2 3">JCM 15395</strain>
    </source>
</reference>
<feature type="compositionally biased region" description="Basic and acidic residues" evidence="1">
    <location>
        <begin position="1"/>
        <end position="18"/>
    </location>
</feature>
<organism evidence="2 3">
    <name type="scientific">Virgibacillus siamensis</name>
    <dbReference type="NCBI Taxonomy" id="480071"/>
    <lineage>
        <taxon>Bacteria</taxon>
        <taxon>Bacillati</taxon>
        <taxon>Bacillota</taxon>
        <taxon>Bacilli</taxon>
        <taxon>Bacillales</taxon>
        <taxon>Bacillaceae</taxon>
        <taxon>Virgibacillus</taxon>
    </lineage>
</organism>
<keyword evidence="3" id="KW-1185">Reference proteome</keyword>
<feature type="region of interest" description="Disordered" evidence="1">
    <location>
        <begin position="1"/>
        <end position="28"/>
    </location>
</feature>
<protein>
    <recommendedName>
        <fullName evidence="4">YfhD family protein</fullName>
    </recommendedName>
</protein>
<dbReference type="Proteomes" id="UP001500866">
    <property type="component" value="Unassembled WGS sequence"/>
</dbReference>
<evidence type="ECO:0000313" key="3">
    <source>
        <dbReference type="Proteomes" id="UP001500866"/>
    </source>
</evidence>
<accession>A0ABN1GP72</accession>
<dbReference type="EMBL" id="BAAADS010000026">
    <property type="protein sequence ID" value="GAA0615562.1"/>
    <property type="molecule type" value="Genomic_DNA"/>
</dbReference>
<evidence type="ECO:0000256" key="1">
    <source>
        <dbReference type="SAM" id="MobiDB-lite"/>
    </source>
</evidence>
<name>A0ABN1GP72_9BACI</name>
<evidence type="ECO:0008006" key="4">
    <source>
        <dbReference type="Google" id="ProtNLM"/>
    </source>
</evidence>
<evidence type="ECO:0000313" key="2">
    <source>
        <dbReference type="EMBL" id="GAA0615562.1"/>
    </source>
</evidence>